<reference evidence="9 10" key="1">
    <citation type="submission" date="2019-09" db="EMBL/GenBank/DDBJ databases">
        <title>Wenzhouxiangella sp. Genome sequencing and assembly.</title>
        <authorList>
            <person name="Zhang R."/>
        </authorList>
    </citation>
    <scope>NUCLEOTIDE SEQUENCE [LARGE SCALE GENOMIC DNA]</scope>
    <source>
        <strain evidence="9 10">W260</strain>
    </source>
</reference>
<dbReference type="GO" id="GO:0009986">
    <property type="term" value="C:cell surface"/>
    <property type="evidence" value="ECO:0007669"/>
    <property type="project" value="TreeGrafter"/>
</dbReference>
<proteinExistence type="inferred from homology"/>
<keyword evidence="2 7" id="KW-0378">Hydrolase</keyword>
<evidence type="ECO:0000256" key="6">
    <source>
        <dbReference type="ARBA" id="ARBA00023326"/>
    </source>
</evidence>
<name>A0A5N0TDP3_9GAMM</name>
<dbReference type="Pfam" id="PF00150">
    <property type="entry name" value="Cellulase"/>
    <property type="match status" value="1"/>
</dbReference>
<comment type="caution">
    <text evidence="9">The sequence shown here is derived from an EMBL/GenBank/DDBJ whole genome shotgun (WGS) entry which is preliminary data.</text>
</comment>
<evidence type="ECO:0000256" key="2">
    <source>
        <dbReference type="ARBA" id="ARBA00022801"/>
    </source>
</evidence>
<keyword evidence="6" id="KW-0624">Polysaccharide degradation</keyword>
<evidence type="ECO:0000259" key="8">
    <source>
        <dbReference type="Pfam" id="PF00150"/>
    </source>
</evidence>
<evidence type="ECO:0000256" key="3">
    <source>
        <dbReference type="ARBA" id="ARBA00023001"/>
    </source>
</evidence>
<dbReference type="SUPFAM" id="SSF51445">
    <property type="entry name" value="(Trans)glycosidases"/>
    <property type="match status" value="1"/>
</dbReference>
<keyword evidence="4" id="KW-0119">Carbohydrate metabolism</keyword>
<comment type="similarity">
    <text evidence="1 7">Belongs to the glycosyl hydrolase 5 (cellulase A) family.</text>
</comment>
<sequence length="357" mass="40447">MERDARQAAADMTLGWNIGNTMEAIGGETAWGNPPVTSELLALVKASGFDAIRIPAAWDQYADADTARIDRDWLDRVRTVVQYGVDNDLDVVVNIHWDGGWLENNVTPDKRAEVQARQRAYWQQIATHLREFDDRVLFASANEPHVENGEQMAVLMAYHQAFVDAVRCTGGRNAYRTLVIQGPKTDIELTDALFTRMPVDTVPNRLMAELHFYTPYNFTLMTEDQDWGKQFYYWGQGNHSPTEPDRNPTWGEEDTIDELLAVAGRQFVEQGIPVIIGEYGAQRRDNLAGEQRERNLKSRADWLEYVTRQSLANGLVPFYWDTGGLDNNQSGLFDRDSLTVFDRQGLDALLRGAGKLD</sequence>
<dbReference type="Proteomes" id="UP000325372">
    <property type="component" value="Unassembled WGS sequence"/>
</dbReference>
<dbReference type="EMBL" id="VYXP01000003">
    <property type="protein sequence ID" value="KAA9132811.1"/>
    <property type="molecule type" value="Genomic_DNA"/>
</dbReference>
<dbReference type="InterPro" id="IPR001547">
    <property type="entry name" value="Glyco_hydro_5"/>
</dbReference>
<evidence type="ECO:0000313" key="10">
    <source>
        <dbReference type="Proteomes" id="UP000325372"/>
    </source>
</evidence>
<evidence type="ECO:0000256" key="5">
    <source>
        <dbReference type="ARBA" id="ARBA00023295"/>
    </source>
</evidence>
<evidence type="ECO:0000256" key="1">
    <source>
        <dbReference type="ARBA" id="ARBA00005641"/>
    </source>
</evidence>
<keyword evidence="10" id="KW-1185">Reference proteome</keyword>
<keyword evidence="3" id="KW-0136">Cellulose degradation</keyword>
<dbReference type="GO" id="GO:0005576">
    <property type="term" value="C:extracellular region"/>
    <property type="evidence" value="ECO:0007669"/>
    <property type="project" value="TreeGrafter"/>
</dbReference>
<dbReference type="InterPro" id="IPR017853">
    <property type="entry name" value="GH"/>
</dbReference>
<evidence type="ECO:0000313" key="9">
    <source>
        <dbReference type="EMBL" id="KAA9132811.1"/>
    </source>
</evidence>
<dbReference type="InterPro" id="IPR050386">
    <property type="entry name" value="Glycosyl_hydrolase_5"/>
</dbReference>
<dbReference type="GO" id="GO:0008422">
    <property type="term" value="F:beta-glucosidase activity"/>
    <property type="evidence" value="ECO:0007669"/>
    <property type="project" value="TreeGrafter"/>
</dbReference>
<protein>
    <submittedName>
        <fullName evidence="9">Glycoside hydrolase family 5 protein</fullName>
    </submittedName>
</protein>
<dbReference type="GO" id="GO:0030245">
    <property type="term" value="P:cellulose catabolic process"/>
    <property type="evidence" value="ECO:0007669"/>
    <property type="project" value="UniProtKB-KW"/>
</dbReference>
<feature type="domain" description="Glycoside hydrolase family 5" evidence="8">
    <location>
        <begin position="20"/>
        <end position="323"/>
    </location>
</feature>
<dbReference type="Gene3D" id="3.20.20.80">
    <property type="entry name" value="Glycosidases"/>
    <property type="match status" value="1"/>
</dbReference>
<keyword evidence="5 7" id="KW-0326">Glycosidase</keyword>
<dbReference type="PANTHER" id="PTHR31297:SF41">
    <property type="entry name" value="ENDOGLUCANASE, PUTATIVE (AFU_ORTHOLOGUE AFUA_5G01830)-RELATED"/>
    <property type="match status" value="1"/>
</dbReference>
<evidence type="ECO:0000256" key="7">
    <source>
        <dbReference type="RuleBase" id="RU361153"/>
    </source>
</evidence>
<gene>
    <name evidence="9" type="ORF">F3N42_04400</name>
</gene>
<evidence type="ECO:0000256" key="4">
    <source>
        <dbReference type="ARBA" id="ARBA00023277"/>
    </source>
</evidence>
<dbReference type="PANTHER" id="PTHR31297">
    <property type="entry name" value="GLUCAN ENDO-1,6-BETA-GLUCOSIDASE B"/>
    <property type="match status" value="1"/>
</dbReference>
<accession>A0A5N0TDP3</accession>
<dbReference type="AlphaFoldDB" id="A0A5N0TDP3"/>
<organism evidence="9 10">
    <name type="scientific">Marinihelvus fidelis</name>
    <dbReference type="NCBI Taxonomy" id="2613842"/>
    <lineage>
        <taxon>Bacteria</taxon>
        <taxon>Pseudomonadati</taxon>
        <taxon>Pseudomonadota</taxon>
        <taxon>Gammaproteobacteria</taxon>
        <taxon>Chromatiales</taxon>
        <taxon>Wenzhouxiangellaceae</taxon>
        <taxon>Marinihelvus</taxon>
    </lineage>
</organism>